<dbReference type="Gene3D" id="3.30.950.30">
    <property type="entry name" value="Schlafen, AAA domain"/>
    <property type="match status" value="1"/>
</dbReference>
<protein>
    <submittedName>
        <fullName evidence="2">Divergent AAA domain</fullName>
    </submittedName>
</protein>
<proteinExistence type="predicted"/>
<dbReference type="EMBL" id="NKXO01000008">
    <property type="protein sequence ID" value="PKQ70258.1"/>
    <property type="molecule type" value="Genomic_DNA"/>
</dbReference>
<dbReference type="PANTHER" id="PTHR30595">
    <property type="entry name" value="GLPR-RELATED TRANSCRIPTIONAL REPRESSOR"/>
    <property type="match status" value="1"/>
</dbReference>
<evidence type="ECO:0000259" key="1">
    <source>
        <dbReference type="Pfam" id="PF04326"/>
    </source>
</evidence>
<gene>
    <name evidence="2" type="ORF">Rain11_0637</name>
</gene>
<evidence type="ECO:0000313" key="3">
    <source>
        <dbReference type="Proteomes" id="UP000233387"/>
    </source>
</evidence>
<dbReference type="InterPro" id="IPR038461">
    <property type="entry name" value="Schlafen_AlbA_2_dom_sf"/>
</dbReference>
<dbReference type="RefSeq" id="WP_101357901.1">
    <property type="nucleotide sequence ID" value="NZ_NKXO01000008.1"/>
</dbReference>
<reference evidence="2 3" key="1">
    <citation type="submission" date="2017-06" db="EMBL/GenBank/DDBJ databases">
        <title>Raineya orbicola gen. nov., sp. nov. a slightly thermophilic bacterium of the phylum Bacteroidetes and the description of Raineyaceae fam. nov.</title>
        <authorList>
            <person name="Albuquerque L."/>
            <person name="Polonia A.R.M."/>
            <person name="Barroso C."/>
            <person name="Froufe H.J.C."/>
            <person name="Lage O."/>
            <person name="Lobo-Da-Cunha A."/>
            <person name="Egas C."/>
            <person name="Da Costa M.S."/>
        </authorList>
    </citation>
    <scope>NUCLEOTIDE SEQUENCE [LARGE SCALE GENOMIC DNA]</scope>
    <source>
        <strain evidence="2 3">SPSPC-11</strain>
    </source>
</reference>
<keyword evidence="3" id="KW-1185">Reference proteome</keyword>
<feature type="domain" description="Schlafen AlbA-2" evidence="1">
    <location>
        <begin position="16"/>
        <end position="134"/>
    </location>
</feature>
<accession>A0A2N3IJ26</accession>
<dbReference type="Pfam" id="PF04326">
    <property type="entry name" value="SLFN_AlbA_2"/>
    <property type="match status" value="1"/>
</dbReference>
<name>A0A2N3IJ26_9BACT</name>
<dbReference type="Proteomes" id="UP000233387">
    <property type="component" value="Unassembled WGS sequence"/>
</dbReference>
<comment type="caution">
    <text evidence="2">The sequence shown here is derived from an EMBL/GenBank/DDBJ whole genome shotgun (WGS) entry which is preliminary data.</text>
</comment>
<organism evidence="2 3">
    <name type="scientific">Raineya orbicola</name>
    <dbReference type="NCBI Taxonomy" id="2016530"/>
    <lineage>
        <taxon>Bacteria</taxon>
        <taxon>Pseudomonadati</taxon>
        <taxon>Bacteroidota</taxon>
        <taxon>Cytophagia</taxon>
        <taxon>Cytophagales</taxon>
        <taxon>Raineyaceae</taxon>
        <taxon>Raineya</taxon>
    </lineage>
</organism>
<dbReference type="PANTHER" id="PTHR30595:SF6">
    <property type="entry name" value="SCHLAFEN ALBA-2 DOMAIN-CONTAINING PROTEIN"/>
    <property type="match status" value="1"/>
</dbReference>
<dbReference type="InterPro" id="IPR007421">
    <property type="entry name" value="Schlafen_AlbA_2_dom"/>
</dbReference>
<sequence>MQTDLATLRKIVKQGEGLNVEFKLKTKHPEKIVREVVAFANTDGGMLIIGVSDDRQIIGAKFPEEDEYILKKAIAEYCFPEISYQIERLPLDEDSEREVLLFHIPKSESLPHQIIKGEDKGKVYVRVGEQSIQASKEMRSYLKERKKNKNYRFHYGEKEHKLMQYLASHPIITVKQFSKIAGISPQTASRTLVLLTLAKVLKVNAKECEDEFSLSEDFEKITQKNTTLAS</sequence>
<dbReference type="OrthoDB" id="9810282at2"/>
<evidence type="ECO:0000313" key="2">
    <source>
        <dbReference type="EMBL" id="PKQ70258.1"/>
    </source>
</evidence>
<dbReference type="AlphaFoldDB" id="A0A2N3IJ26"/>